<dbReference type="KEGG" id="ptw:TUM18999_29110"/>
<dbReference type="EMBL" id="BQKM01000003">
    <property type="protein sequence ID" value="GJN51921.1"/>
    <property type="molecule type" value="Genomic_DNA"/>
</dbReference>
<dbReference type="EMBL" id="AP023189">
    <property type="protein sequence ID" value="BCG24720.1"/>
    <property type="molecule type" value="Genomic_DNA"/>
</dbReference>
<reference evidence="1 3" key="1">
    <citation type="submission" date="2020-05" db="EMBL/GenBank/DDBJ databases">
        <title>Characterization of novel class B3 metallo-beta-lactamase from novel Pseudomonas species.</title>
        <authorList>
            <person name="Yamada K."/>
            <person name="Aoki K."/>
            <person name="Ishii Y."/>
        </authorList>
    </citation>
    <scope>NUCLEOTIDE SEQUENCE [LARGE SCALE GENOMIC DNA]</scope>
    <source>
        <strain evidence="1 3">TUM18999</strain>
        <strain evidence="2 4">TUM20286</strain>
    </source>
</reference>
<dbReference type="Proteomes" id="UP001054892">
    <property type="component" value="Unassembled WGS sequence"/>
</dbReference>
<dbReference type="Proteomes" id="UP000509383">
    <property type="component" value="Chromosome"/>
</dbReference>
<dbReference type="AlphaFoldDB" id="A0A6J4E527"/>
<dbReference type="Gene3D" id="1.10.10.10">
    <property type="entry name" value="Winged helix-like DNA-binding domain superfamily/Winged helix DNA-binding domain"/>
    <property type="match status" value="1"/>
</dbReference>
<sequence>MTPAHDPATASTASTADRILLLVKTRGPLSTATLAQVLEMTPEAARQQVQKLVAAGLLAGRQEPVSGAGRPRQAWVLTDAGYARFPDTHAQLTVQLIASVRQLFGEEGLDRLICQREAESRAVYRQACGGRDLAQRLERLAEVRSAEGYMARVERDGDDWLLIEDHCPICVAAQACQGFCRSELQLFQEIIGDEARVVREQHLLANASRCVYRVSPRRVAASAQLTR</sequence>
<accession>A0A6J4E527</accession>
<dbReference type="SUPFAM" id="SSF46785">
    <property type="entry name" value="Winged helix' DNA-binding domain"/>
    <property type="match status" value="1"/>
</dbReference>
<dbReference type="Pfam" id="PF12840">
    <property type="entry name" value="HTH_20"/>
    <property type="match status" value="1"/>
</dbReference>
<evidence type="ECO:0000313" key="4">
    <source>
        <dbReference type="Proteomes" id="UP001054892"/>
    </source>
</evidence>
<name>A0A6J4E527_9PSED</name>
<organism evidence="1 3">
    <name type="scientific">Pseudomonas tohonis</name>
    <dbReference type="NCBI Taxonomy" id="2725477"/>
    <lineage>
        <taxon>Bacteria</taxon>
        <taxon>Pseudomonadati</taxon>
        <taxon>Pseudomonadota</taxon>
        <taxon>Gammaproteobacteria</taxon>
        <taxon>Pseudomonadales</taxon>
        <taxon>Pseudomonadaceae</taxon>
        <taxon>Pseudomonas</taxon>
    </lineage>
</organism>
<gene>
    <name evidence="1" type="ORF">TUM18999_29110</name>
    <name evidence="2" type="ORF">TUM20286_16730</name>
</gene>
<evidence type="ECO:0000313" key="1">
    <source>
        <dbReference type="EMBL" id="BCG24720.1"/>
    </source>
</evidence>
<dbReference type="RefSeq" id="WP_173175898.1">
    <property type="nucleotide sequence ID" value="NZ_AP023189.1"/>
</dbReference>
<protein>
    <submittedName>
        <fullName evidence="1">Transcriptional regulator</fullName>
    </submittedName>
</protein>
<dbReference type="InterPro" id="IPR036388">
    <property type="entry name" value="WH-like_DNA-bd_sf"/>
</dbReference>
<proteinExistence type="predicted"/>
<evidence type="ECO:0000313" key="2">
    <source>
        <dbReference type="EMBL" id="GJN51921.1"/>
    </source>
</evidence>
<keyword evidence="4" id="KW-1185">Reference proteome</keyword>
<dbReference type="InterPro" id="IPR036390">
    <property type="entry name" value="WH_DNA-bd_sf"/>
</dbReference>
<evidence type="ECO:0000313" key="3">
    <source>
        <dbReference type="Proteomes" id="UP000509383"/>
    </source>
</evidence>